<evidence type="ECO:0000259" key="10">
    <source>
        <dbReference type="Pfam" id="PF05826"/>
    </source>
</evidence>
<dbReference type="GO" id="GO:0005576">
    <property type="term" value="C:extracellular region"/>
    <property type="evidence" value="ECO:0007669"/>
    <property type="project" value="UniProtKB-SubCell"/>
</dbReference>
<keyword evidence="7" id="KW-0106">Calcium</keyword>
<dbReference type="Gene3D" id="1.20.90.10">
    <property type="entry name" value="Phospholipase A2 domain"/>
    <property type="match status" value="1"/>
</dbReference>
<evidence type="ECO:0000256" key="6">
    <source>
        <dbReference type="ARBA" id="ARBA00022801"/>
    </source>
</evidence>
<keyword evidence="8" id="KW-0443">Lipid metabolism</keyword>
<organism evidence="11 12">
    <name type="scientific">Pelobates cultripes</name>
    <name type="common">Western spadefoot toad</name>
    <dbReference type="NCBI Taxonomy" id="61616"/>
    <lineage>
        <taxon>Eukaryota</taxon>
        <taxon>Metazoa</taxon>
        <taxon>Chordata</taxon>
        <taxon>Craniata</taxon>
        <taxon>Vertebrata</taxon>
        <taxon>Euteleostomi</taxon>
        <taxon>Amphibia</taxon>
        <taxon>Batrachia</taxon>
        <taxon>Anura</taxon>
        <taxon>Pelobatoidea</taxon>
        <taxon>Pelobatidae</taxon>
        <taxon>Pelobates</taxon>
    </lineage>
</organism>
<dbReference type="GO" id="GO:0050482">
    <property type="term" value="P:arachidonate secretion"/>
    <property type="evidence" value="ECO:0007669"/>
    <property type="project" value="InterPro"/>
</dbReference>
<evidence type="ECO:0000313" key="12">
    <source>
        <dbReference type="Proteomes" id="UP001295444"/>
    </source>
</evidence>
<dbReference type="GO" id="GO:0046872">
    <property type="term" value="F:metal ion binding"/>
    <property type="evidence" value="ECO:0007669"/>
    <property type="project" value="UniProtKB-KW"/>
</dbReference>
<comment type="subcellular location">
    <subcellularLocation>
        <location evidence="2">Secreted</location>
    </subcellularLocation>
</comment>
<dbReference type="FunFam" id="1.20.90.10:FF:000002">
    <property type="entry name" value="Phospholipase A2 group III"/>
    <property type="match status" value="1"/>
</dbReference>
<comment type="cofactor">
    <cofactor evidence="1">
        <name>Ca(2+)</name>
        <dbReference type="ChEBI" id="CHEBI:29108"/>
    </cofactor>
</comment>
<reference evidence="11" key="1">
    <citation type="submission" date="2022-03" db="EMBL/GenBank/DDBJ databases">
        <authorList>
            <person name="Alioto T."/>
            <person name="Alioto T."/>
            <person name="Gomez Garrido J."/>
        </authorList>
    </citation>
    <scope>NUCLEOTIDE SEQUENCE</scope>
</reference>
<keyword evidence="12" id="KW-1185">Reference proteome</keyword>
<evidence type="ECO:0000256" key="4">
    <source>
        <dbReference type="ARBA" id="ARBA00022525"/>
    </source>
</evidence>
<dbReference type="GO" id="GO:0006644">
    <property type="term" value="P:phospholipid metabolic process"/>
    <property type="evidence" value="ECO:0007669"/>
    <property type="project" value="InterPro"/>
</dbReference>
<evidence type="ECO:0000256" key="7">
    <source>
        <dbReference type="ARBA" id="ARBA00022837"/>
    </source>
</evidence>
<dbReference type="GO" id="GO:0004623">
    <property type="term" value="F:phospholipase A2 activity"/>
    <property type="evidence" value="ECO:0007669"/>
    <property type="project" value="UniProtKB-EC"/>
</dbReference>
<dbReference type="AlphaFoldDB" id="A0AAD1SB84"/>
<evidence type="ECO:0000256" key="1">
    <source>
        <dbReference type="ARBA" id="ARBA00001913"/>
    </source>
</evidence>
<keyword evidence="5" id="KW-0479">Metal-binding</keyword>
<dbReference type="InterPro" id="IPR033113">
    <property type="entry name" value="PLA2_histidine"/>
</dbReference>
<keyword evidence="6" id="KW-0378">Hydrolase</keyword>
<dbReference type="CDD" id="cd04704">
    <property type="entry name" value="PLA2_bee_venom_like"/>
    <property type="match status" value="1"/>
</dbReference>
<gene>
    <name evidence="11" type="ORF">PECUL_23A026397</name>
</gene>
<evidence type="ECO:0000256" key="9">
    <source>
        <dbReference type="ARBA" id="ARBA00023157"/>
    </source>
</evidence>
<protein>
    <recommendedName>
        <fullName evidence="3">phospholipase A2</fullName>
        <ecNumber evidence="3">3.1.1.4</ecNumber>
    </recommendedName>
</protein>
<evidence type="ECO:0000256" key="3">
    <source>
        <dbReference type="ARBA" id="ARBA00013278"/>
    </source>
</evidence>
<dbReference type="EC" id="3.1.1.4" evidence="3"/>
<feature type="domain" description="Phospholipase A2-like central" evidence="10">
    <location>
        <begin position="64"/>
        <end position="158"/>
    </location>
</feature>
<dbReference type="PROSITE" id="PS00118">
    <property type="entry name" value="PA2_HIS"/>
    <property type="match status" value="1"/>
</dbReference>
<keyword evidence="9" id="KW-1015">Disulfide bond</keyword>
<dbReference type="Proteomes" id="UP001295444">
    <property type="component" value="Chromosome 05"/>
</dbReference>
<dbReference type="EMBL" id="OW240916">
    <property type="protein sequence ID" value="CAH2294896.1"/>
    <property type="molecule type" value="Genomic_DNA"/>
</dbReference>
<accession>A0AAD1SB84</accession>
<dbReference type="InterPro" id="IPR036444">
    <property type="entry name" value="PLipase_A2_dom_sf"/>
</dbReference>
<evidence type="ECO:0000256" key="5">
    <source>
        <dbReference type="ARBA" id="ARBA00022723"/>
    </source>
</evidence>
<dbReference type="InterPro" id="IPR016090">
    <property type="entry name" value="PLA2-like_dom"/>
</dbReference>
<name>A0AAD1SB84_PELCU</name>
<sequence>MRLDFGNTEDSLELNEYSILFKALTGETAMLWRLCVLMGVHLLAAWGGVDGKESYARYKRSWLMPGTLWCGTGSAAENFTSLGVFHGADLCCREHDHCTPQIQSFEFRYGWRNYLLYTVSHCDCDHRFRMCLHAINDTISTLVGKVYFNIFQAPCFTLKDEEQCTDWHWWGGCKKYGLVPKAEVQKQAPFNYITNSVTTARFIQGEAQTRIKSRSALTSKRGRAKAPVISYNVTDFYTPFPYNGKYPSTSYSQDPNTNKDKHSTLLKLQSKQGKTERDNKHVQLYNTTKERVRNLSKEGGPGNFLMKQKMKQMRQAETKGNSGKERVWNLLKEGRQIRLLRKKSKLLRQTETKGDKDPQARESAKTVRILSKVYLEREPTKDSKQMSDTFS</sequence>
<dbReference type="PANTHER" id="PTHR12253">
    <property type="entry name" value="RH14732P"/>
    <property type="match status" value="1"/>
</dbReference>
<proteinExistence type="predicted"/>
<dbReference type="SUPFAM" id="SSF48619">
    <property type="entry name" value="Phospholipase A2, PLA2"/>
    <property type="match status" value="1"/>
</dbReference>
<keyword evidence="4" id="KW-0964">Secreted</keyword>
<evidence type="ECO:0000313" key="11">
    <source>
        <dbReference type="EMBL" id="CAH2294896.1"/>
    </source>
</evidence>
<dbReference type="Pfam" id="PF05826">
    <property type="entry name" value="Phospholip_A2_2"/>
    <property type="match status" value="1"/>
</dbReference>
<evidence type="ECO:0000256" key="2">
    <source>
        <dbReference type="ARBA" id="ARBA00004613"/>
    </source>
</evidence>
<evidence type="ECO:0000256" key="8">
    <source>
        <dbReference type="ARBA" id="ARBA00023098"/>
    </source>
</evidence>